<evidence type="ECO:0000256" key="1">
    <source>
        <dbReference type="ARBA" id="ARBA00022737"/>
    </source>
</evidence>
<dbReference type="Proteomes" id="UP000243579">
    <property type="component" value="Unassembled WGS sequence"/>
</dbReference>
<dbReference type="Pfam" id="PF12796">
    <property type="entry name" value="Ank_2"/>
    <property type="match status" value="1"/>
</dbReference>
<keyword evidence="5" id="KW-1185">Reference proteome</keyword>
<feature type="repeat" description="ANK" evidence="3">
    <location>
        <begin position="83"/>
        <end position="115"/>
    </location>
</feature>
<feature type="repeat" description="ANK" evidence="3">
    <location>
        <begin position="50"/>
        <end position="78"/>
    </location>
</feature>
<dbReference type="EMBL" id="JNBR01001915">
    <property type="protein sequence ID" value="OQR84308.1"/>
    <property type="molecule type" value="Genomic_DNA"/>
</dbReference>
<dbReference type="OrthoDB" id="2306477at2759"/>
<protein>
    <submittedName>
        <fullName evidence="4">Uncharacterized protein</fullName>
    </submittedName>
</protein>
<dbReference type="SMART" id="SM00248">
    <property type="entry name" value="ANK"/>
    <property type="match status" value="3"/>
</dbReference>
<dbReference type="PROSITE" id="PS50088">
    <property type="entry name" value="ANK_REPEAT"/>
    <property type="match status" value="3"/>
</dbReference>
<organism evidence="4 5">
    <name type="scientific">Achlya hypogyna</name>
    <name type="common">Oomycete</name>
    <name type="synonym">Protoachlya hypogyna</name>
    <dbReference type="NCBI Taxonomy" id="1202772"/>
    <lineage>
        <taxon>Eukaryota</taxon>
        <taxon>Sar</taxon>
        <taxon>Stramenopiles</taxon>
        <taxon>Oomycota</taxon>
        <taxon>Saprolegniomycetes</taxon>
        <taxon>Saprolegniales</taxon>
        <taxon>Achlyaceae</taxon>
        <taxon>Achlya</taxon>
    </lineage>
</organism>
<evidence type="ECO:0000256" key="2">
    <source>
        <dbReference type="ARBA" id="ARBA00023043"/>
    </source>
</evidence>
<dbReference type="STRING" id="1202772.A0A1V9YF23"/>
<dbReference type="AlphaFoldDB" id="A0A1V9YF23"/>
<proteinExistence type="predicted"/>
<gene>
    <name evidence="4" type="ORF">ACHHYP_20685</name>
</gene>
<sequence length="152" mass="15537">MALMAGHDHVVAQLIDAHAGVNFTTPAGTTAMLFAKLDEEVDQDSSASLDGVTLLHVAVQFGSVSNVTRLIDAGADINRACMLGVTPLYAAARDGRADIVAVLSATGADIDRRCSKGETALYVAAELGNDDVLSILLDAGADVDAAAEVGLL</sequence>
<name>A0A1V9YF23_ACHHY</name>
<feature type="repeat" description="ANK" evidence="3">
    <location>
        <begin position="116"/>
        <end position="148"/>
    </location>
</feature>
<keyword evidence="1" id="KW-0677">Repeat</keyword>
<accession>A0A1V9YF23</accession>
<reference evidence="4 5" key="1">
    <citation type="journal article" date="2014" name="Genome Biol. Evol.">
        <title>The secreted proteins of Achlya hypogyna and Thraustotheca clavata identify the ancestral oomycete secretome and reveal gene acquisitions by horizontal gene transfer.</title>
        <authorList>
            <person name="Misner I."/>
            <person name="Blouin N."/>
            <person name="Leonard G."/>
            <person name="Richards T.A."/>
            <person name="Lane C.E."/>
        </authorList>
    </citation>
    <scope>NUCLEOTIDE SEQUENCE [LARGE SCALE GENOMIC DNA]</scope>
    <source>
        <strain evidence="4 5">ATCC 48635</strain>
    </source>
</reference>
<dbReference type="PRINTS" id="PR01415">
    <property type="entry name" value="ANKYRIN"/>
</dbReference>
<keyword evidence="2 3" id="KW-0040">ANK repeat</keyword>
<dbReference type="InterPro" id="IPR036770">
    <property type="entry name" value="Ankyrin_rpt-contain_sf"/>
</dbReference>
<dbReference type="Gene3D" id="1.25.40.20">
    <property type="entry name" value="Ankyrin repeat-containing domain"/>
    <property type="match status" value="1"/>
</dbReference>
<dbReference type="InterPro" id="IPR002110">
    <property type="entry name" value="Ankyrin_rpt"/>
</dbReference>
<comment type="caution">
    <text evidence="4">The sequence shown here is derived from an EMBL/GenBank/DDBJ whole genome shotgun (WGS) entry which is preliminary data.</text>
</comment>
<dbReference type="SUPFAM" id="SSF48403">
    <property type="entry name" value="Ankyrin repeat"/>
    <property type="match status" value="1"/>
</dbReference>
<evidence type="ECO:0000313" key="4">
    <source>
        <dbReference type="EMBL" id="OQR84308.1"/>
    </source>
</evidence>
<dbReference type="PROSITE" id="PS50297">
    <property type="entry name" value="ANK_REP_REGION"/>
    <property type="match status" value="3"/>
</dbReference>
<dbReference type="PANTHER" id="PTHR24171">
    <property type="entry name" value="ANKYRIN REPEAT DOMAIN-CONTAINING PROTEIN 39-RELATED"/>
    <property type="match status" value="1"/>
</dbReference>
<evidence type="ECO:0000313" key="5">
    <source>
        <dbReference type="Proteomes" id="UP000243579"/>
    </source>
</evidence>
<evidence type="ECO:0000256" key="3">
    <source>
        <dbReference type="PROSITE-ProRule" id="PRU00023"/>
    </source>
</evidence>